<dbReference type="Gene3D" id="1.10.390.10">
    <property type="entry name" value="Neutral Protease Domain 2"/>
    <property type="match status" value="1"/>
</dbReference>
<dbReference type="AlphaFoldDB" id="A0A512IQ09"/>
<dbReference type="InterPro" id="IPR045357">
    <property type="entry name" value="Aminopeptidase_N-like_N"/>
</dbReference>
<evidence type="ECO:0000256" key="1">
    <source>
        <dbReference type="ARBA" id="ARBA00000098"/>
    </source>
</evidence>
<dbReference type="PRINTS" id="PR00756">
    <property type="entry name" value="ALADIPTASE"/>
</dbReference>
<feature type="domain" description="Peptidase M1 membrane alanine aminopeptidase" evidence="13">
    <location>
        <begin position="232"/>
        <end position="445"/>
    </location>
</feature>
<comment type="cofactor">
    <cofactor evidence="2">
        <name>Zn(2+)</name>
        <dbReference type="ChEBI" id="CHEBI:29105"/>
    </cofactor>
</comment>
<dbReference type="SUPFAM" id="SSF55486">
    <property type="entry name" value="Metalloproteases ('zincins'), catalytic domain"/>
    <property type="match status" value="1"/>
</dbReference>
<accession>A0A512IQ09</accession>
<dbReference type="EC" id="3.4.11.2" evidence="4 12"/>
<evidence type="ECO:0000256" key="12">
    <source>
        <dbReference type="NCBIfam" id="TIGR02414"/>
    </source>
</evidence>
<feature type="domain" description="Aminopeptidase N-like N-terminal" evidence="16">
    <location>
        <begin position="25"/>
        <end position="193"/>
    </location>
</feature>
<keyword evidence="8" id="KW-0479">Metal-binding</keyword>
<dbReference type="Pfam" id="PF17432">
    <property type="entry name" value="DUF3458_C"/>
    <property type="match status" value="1"/>
</dbReference>
<dbReference type="Gene3D" id="3.30.2010.30">
    <property type="match status" value="1"/>
</dbReference>
<keyword evidence="10" id="KW-0862">Zinc</keyword>
<comment type="catalytic activity">
    <reaction evidence="1">
        <text>Release of an N-terminal amino acid, Xaa-|-Yaa- from a peptide, amide or arylamide. Xaa is preferably Ala, but may be most amino acids including Pro (slow action). When a terminal hydrophobic residue is followed by a prolyl residue, the two may be released as an intact Xaa-Pro dipeptide.</text>
        <dbReference type="EC" id="3.4.11.2"/>
    </reaction>
</comment>
<proteinExistence type="inferred from homology"/>
<dbReference type="InterPro" id="IPR024601">
    <property type="entry name" value="Peptidase_M1_pepN_C"/>
</dbReference>
<protein>
    <recommendedName>
        <fullName evidence="5 12">Aminopeptidase N</fullName>
        <ecNumber evidence="4 12">3.4.11.2</ecNumber>
    </recommendedName>
</protein>
<dbReference type="RefSeq" id="WP_147078699.1">
    <property type="nucleotide sequence ID" value="NZ_BJZT01000024.1"/>
</dbReference>
<evidence type="ECO:0000256" key="3">
    <source>
        <dbReference type="ARBA" id="ARBA00010136"/>
    </source>
</evidence>
<dbReference type="Gene3D" id="1.25.50.10">
    <property type="entry name" value="Peptidase M1, alanyl aminopeptidase, C-terminal domain"/>
    <property type="match status" value="1"/>
</dbReference>
<dbReference type="Gene3D" id="2.60.40.1730">
    <property type="entry name" value="tricorn interacting facor f3 domain"/>
    <property type="match status" value="1"/>
</dbReference>
<keyword evidence="11" id="KW-0482">Metalloprotease</keyword>
<dbReference type="GO" id="GO:0008237">
    <property type="term" value="F:metallopeptidase activity"/>
    <property type="evidence" value="ECO:0007669"/>
    <property type="project" value="UniProtKB-UniRule"/>
</dbReference>
<evidence type="ECO:0000256" key="4">
    <source>
        <dbReference type="ARBA" id="ARBA00012564"/>
    </source>
</evidence>
<evidence type="ECO:0000313" key="18">
    <source>
        <dbReference type="Proteomes" id="UP000321258"/>
    </source>
</evidence>
<dbReference type="Proteomes" id="UP000321258">
    <property type="component" value="Unassembled WGS sequence"/>
</dbReference>
<evidence type="ECO:0000259" key="14">
    <source>
        <dbReference type="Pfam" id="PF11940"/>
    </source>
</evidence>
<evidence type="ECO:0000256" key="7">
    <source>
        <dbReference type="ARBA" id="ARBA00022670"/>
    </source>
</evidence>
<dbReference type="InterPro" id="IPR042097">
    <property type="entry name" value="Aminopeptidase_N-like_N_sf"/>
</dbReference>
<evidence type="ECO:0000256" key="2">
    <source>
        <dbReference type="ARBA" id="ARBA00001947"/>
    </source>
</evidence>
<evidence type="ECO:0000259" key="15">
    <source>
        <dbReference type="Pfam" id="PF17432"/>
    </source>
</evidence>
<evidence type="ECO:0000256" key="6">
    <source>
        <dbReference type="ARBA" id="ARBA00022438"/>
    </source>
</evidence>
<evidence type="ECO:0000256" key="8">
    <source>
        <dbReference type="ARBA" id="ARBA00022723"/>
    </source>
</evidence>
<evidence type="ECO:0000256" key="10">
    <source>
        <dbReference type="ARBA" id="ARBA00022833"/>
    </source>
</evidence>
<dbReference type="Pfam" id="PF11940">
    <property type="entry name" value="DUF3458"/>
    <property type="match status" value="1"/>
</dbReference>
<feature type="domain" description="Peptidase M1 alanyl aminopeptidase Ig-like fold" evidence="14">
    <location>
        <begin position="451"/>
        <end position="546"/>
    </location>
</feature>
<dbReference type="FunFam" id="3.30.2010.30:FF:000002">
    <property type="entry name" value="Putative aminopeptidase N"/>
    <property type="match status" value="1"/>
</dbReference>
<keyword evidence="6 17" id="KW-0031">Aminopeptidase</keyword>
<dbReference type="InterPro" id="IPR035414">
    <property type="entry name" value="Peptidase_M1_pepN_Ig-like"/>
</dbReference>
<evidence type="ECO:0000256" key="5">
    <source>
        <dbReference type="ARBA" id="ARBA00015611"/>
    </source>
</evidence>
<dbReference type="InterPro" id="IPR037144">
    <property type="entry name" value="Peptidase_M1_pepN_C_sf"/>
</dbReference>
<dbReference type="InterPro" id="IPR027268">
    <property type="entry name" value="Peptidase_M4/M1_CTD_sf"/>
</dbReference>
<dbReference type="NCBIfam" id="TIGR02414">
    <property type="entry name" value="pepN_proteo"/>
    <property type="match status" value="1"/>
</dbReference>
<feature type="domain" description="Peptidase M1 alanyl aminopeptidase C-terminal" evidence="15">
    <location>
        <begin position="551"/>
        <end position="876"/>
    </location>
</feature>
<organism evidence="17 18">
    <name type="scientific">Methylobacterium haplocladii</name>
    <dbReference type="NCBI Taxonomy" id="1176176"/>
    <lineage>
        <taxon>Bacteria</taxon>
        <taxon>Pseudomonadati</taxon>
        <taxon>Pseudomonadota</taxon>
        <taxon>Alphaproteobacteria</taxon>
        <taxon>Hyphomicrobiales</taxon>
        <taxon>Methylobacteriaceae</taxon>
        <taxon>Methylobacterium</taxon>
    </lineage>
</organism>
<dbReference type="InterPro" id="IPR012779">
    <property type="entry name" value="Peptidase_M1_pepN"/>
</dbReference>
<keyword evidence="9" id="KW-0378">Hydrolase</keyword>
<dbReference type="InterPro" id="IPR014782">
    <property type="entry name" value="Peptidase_M1_dom"/>
</dbReference>
<dbReference type="CDD" id="cd09600">
    <property type="entry name" value="M1_APN"/>
    <property type="match status" value="1"/>
</dbReference>
<dbReference type="GO" id="GO:0008270">
    <property type="term" value="F:zinc ion binding"/>
    <property type="evidence" value="ECO:0007669"/>
    <property type="project" value="InterPro"/>
</dbReference>
<gene>
    <name evidence="17" type="ORF">MHA02_22010</name>
</gene>
<evidence type="ECO:0000256" key="11">
    <source>
        <dbReference type="ARBA" id="ARBA00023049"/>
    </source>
</evidence>
<dbReference type="EMBL" id="BJZT01000024">
    <property type="protein sequence ID" value="GEO99813.1"/>
    <property type="molecule type" value="Genomic_DNA"/>
</dbReference>
<dbReference type="Pfam" id="PF17900">
    <property type="entry name" value="Peptidase_M1_N"/>
    <property type="match status" value="1"/>
</dbReference>
<evidence type="ECO:0000259" key="13">
    <source>
        <dbReference type="Pfam" id="PF01433"/>
    </source>
</evidence>
<dbReference type="PANTHER" id="PTHR46322">
    <property type="entry name" value="PUROMYCIN-SENSITIVE AMINOPEPTIDASE"/>
    <property type="match status" value="1"/>
</dbReference>
<comment type="caution">
    <text evidence="17">The sequence shown here is derived from an EMBL/GenBank/DDBJ whole genome shotgun (WGS) entry which is preliminary data.</text>
</comment>
<dbReference type="GO" id="GO:0016285">
    <property type="term" value="F:alanyl aminopeptidase activity"/>
    <property type="evidence" value="ECO:0007669"/>
    <property type="project" value="UniProtKB-EC"/>
</dbReference>
<dbReference type="GO" id="GO:0006508">
    <property type="term" value="P:proteolysis"/>
    <property type="evidence" value="ECO:0007669"/>
    <property type="project" value="UniProtKB-UniRule"/>
</dbReference>
<dbReference type="Pfam" id="PF01433">
    <property type="entry name" value="Peptidase_M1"/>
    <property type="match status" value="1"/>
</dbReference>
<keyword evidence="18" id="KW-1185">Reference proteome</keyword>
<sequence length="877" mass="95571">MRTETPPTIRLQDYRPSDHLIDTVDLDIRLDRQASRMTAVLAVRPNPAGVPIAPLVLDGDELTLLSLRLDGEPLPAEAYTATPSGLTLHAPPQRPFRLTLETQVDPTANTKLMGLYRSSGVYCTQCEADGFRRITYFLDRPDILSVYTTRIEASRDEAPVLLGNGNPVETGEVPGTDRHYAIWQDPHPKPAYLFAIVGGRLGHVGRSFTTSEGRAVALGVYVEPGKEARAEYALDAVARSMAWDELVFGRAYDLDVFNVVAVSDFNMGAMENKGLNIFNDKYVLASPETATDADYANIEAIIAHEYFHNWSGNRVTCRDWFQLCLKEGLTVFRDQEFSSDMRSRAVHRIGEVRTLRARQFPEDAGPLAHPVRPKQYAEINNFYTATVYEKGAEIVRMLKALIGDSAFRKGMDRYFSDNDGTAATVEDFLQAFATETGRDLAHFAQWYERPGTPRIAVSGHYDATAKTYRLNIRQTRPGAGADAPPLVIPVALGLVGPDGPLDVTHERLRDGVFVLDEAEDGLTFENIAAPPVPSLFRDFSAPVRVEIALSDAERLTLLRHDTDAFNRWESAQRVALRIVIEGARSGSETLDGAAGLADALAAFVDQEALRDPAFAALMLALPSEGEVAGEIGANIDPDAIFSARRRLRQGIAARLRDRLVSVRDRLAEPAGASFSPDAASAGRRAFRNAALDLIAVADPEHGATLAREQIASATTMTDRLAGLATLSLIPGEAREAELAAFAALYTAEPLVLDKWFAIQAAIPEDDTIARIGRLQRHPAFSMTNPNRVRSLIGVFSLANPTQFNRPDGAGYALVAETVLALDKRNPQIAARLLTAFGSWRQLEPVRRVAAEGALRGIAGAGGLSRDVVDIAGRSLAG</sequence>
<evidence type="ECO:0000313" key="17">
    <source>
        <dbReference type="EMBL" id="GEO99813.1"/>
    </source>
</evidence>
<evidence type="ECO:0000259" key="16">
    <source>
        <dbReference type="Pfam" id="PF17900"/>
    </source>
</evidence>
<dbReference type="OrthoDB" id="100605at2"/>
<keyword evidence="7" id="KW-0645">Protease</keyword>
<dbReference type="Gene3D" id="2.60.40.1840">
    <property type="match status" value="1"/>
</dbReference>
<dbReference type="PANTHER" id="PTHR46322:SF1">
    <property type="entry name" value="PUROMYCIN-SENSITIVE AMINOPEPTIDASE"/>
    <property type="match status" value="1"/>
</dbReference>
<comment type="similarity">
    <text evidence="3">Belongs to the peptidase M1 family.</text>
</comment>
<dbReference type="InterPro" id="IPR038438">
    <property type="entry name" value="PepN_Ig-like_sf"/>
</dbReference>
<name>A0A512IQ09_9HYPH</name>
<dbReference type="InterPro" id="IPR001930">
    <property type="entry name" value="Peptidase_M1"/>
</dbReference>
<evidence type="ECO:0000256" key="9">
    <source>
        <dbReference type="ARBA" id="ARBA00022801"/>
    </source>
</evidence>
<dbReference type="SUPFAM" id="SSF63737">
    <property type="entry name" value="Leukotriene A4 hydrolase N-terminal domain"/>
    <property type="match status" value="1"/>
</dbReference>
<reference evidence="17 18" key="1">
    <citation type="submission" date="2019-07" db="EMBL/GenBank/DDBJ databases">
        <title>Whole genome shotgun sequence of Methylobacterium haplocladii NBRC 107714.</title>
        <authorList>
            <person name="Hosoyama A."/>
            <person name="Uohara A."/>
            <person name="Ohji S."/>
            <person name="Ichikawa N."/>
        </authorList>
    </citation>
    <scope>NUCLEOTIDE SEQUENCE [LARGE SCALE GENOMIC DNA]</scope>
    <source>
        <strain evidence="17 18">NBRC 107714</strain>
    </source>
</reference>